<evidence type="ECO:0000256" key="4">
    <source>
        <dbReference type="PROSITE-ProRule" id="PRU00433"/>
    </source>
</evidence>
<name>A0ABV6MAH3_9ACTN</name>
<evidence type="ECO:0000259" key="6">
    <source>
        <dbReference type="PROSITE" id="PS51007"/>
    </source>
</evidence>
<dbReference type="RefSeq" id="WP_377256600.1">
    <property type="nucleotide sequence ID" value="NZ_JBHLUH010000061.1"/>
</dbReference>
<evidence type="ECO:0000256" key="1">
    <source>
        <dbReference type="ARBA" id="ARBA00022617"/>
    </source>
</evidence>
<evidence type="ECO:0000256" key="2">
    <source>
        <dbReference type="ARBA" id="ARBA00022723"/>
    </source>
</evidence>
<evidence type="ECO:0000256" key="5">
    <source>
        <dbReference type="SAM" id="SignalP"/>
    </source>
</evidence>
<dbReference type="PROSITE" id="PS51007">
    <property type="entry name" value="CYTC"/>
    <property type="match status" value="1"/>
</dbReference>
<comment type="caution">
    <text evidence="7">The sequence shown here is derived from an EMBL/GenBank/DDBJ whole genome shotgun (WGS) entry which is preliminary data.</text>
</comment>
<evidence type="ECO:0000313" key="7">
    <source>
        <dbReference type="EMBL" id="MFC0531705.1"/>
    </source>
</evidence>
<proteinExistence type="predicted"/>
<organism evidence="7 8">
    <name type="scientific">Phytohabitans kaempferiae</name>
    <dbReference type="NCBI Taxonomy" id="1620943"/>
    <lineage>
        <taxon>Bacteria</taxon>
        <taxon>Bacillati</taxon>
        <taxon>Actinomycetota</taxon>
        <taxon>Actinomycetes</taxon>
        <taxon>Micromonosporales</taxon>
        <taxon>Micromonosporaceae</taxon>
    </lineage>
</organism>
<feature type="domain" description="Cytochrome c" evidence="6">
    <location>
        <begin position="38"/>
        <end position="129"/>
    </location>
</feature>
<protein>
    <submittedName>
        <fullName evidence="7">C-type cytochrome</fullName>
    </submittedName>
</protein>
<dbReference type="InterPro" id="IPR009056">
    <property type="entry name" value="Cyt_c-like_dom"/>
</dbReference>
<keyword evidence="5" id="KW-0732">Signal</keyword>
<sequence>MTRPPHRLWLALAAAGALAAPGACASVPPPPPAEVTSGDPVRGAELIGRYGCGTCHEVPGVRGADGMVGPPLTRFGSRSYIAGHLVNTGPNLWRWITDPQGVDPGTAMPDVGVTDADARDIVAYLMSLD</sequence>
<dbReference type="EMBL" id="JBHLUH010000061">
    <property type="protein sequence ID" value="MFC0531705.1"/>
    <property type="molecule type" value="Genomic_DNA"/>
</dbReference>
<dbReference type="Gene3D" id="1.10.760.10">
    <property type="entry name" value="Cytochrome c-like domain"/>
    <property type="match status" value="1"/>
</dbReference>
<evidence type="ECO:0000256" key="3">
    <source>
        <dbReference type="ARBA" id="ARBA00023004"/>
    </source>
</evidence>
<feature type="chain" id="PRO_5047459643" evidence="5">
    <location>
        <begin position="26"/>
        <end position="129"/>
    </location>
</feature>
<keyword evidence="2 4" id="KW-0479">Metal-binding</keyword>
<reference evidence="7 8" key="1">
    <citation type="submission" date="2024-09" db="EMBL/GenBank/DDBJ databases">
        <authorList>
            <person name="Sun Q."/>
            <person name="Mori K."/>
        </authorList>
    </citation>
    <scope>NUCLEOTIDE SEQUENCE [LARGE SCALE GENOMIC DNA]</scope>
    <source>
        <strain evidence="7 8">TBRC 3947</strain>
    </source>
</reference>
<dbReference type="Pfam" id="PF00034">
    <property type="entry name" value="Cytochrom_C"/>
    <property type="match status" value="1"/>
</dbReference>
<accession>A0ABV6MAH3</accession>
<dbReference type="SUPFAM" id="SSF46626">
    <property type="entry name" value="Cytochrome c"/>
    <property type="match status" value="1"/>
</dbReference>
<keyword evidence="3 4" id="KW-0408">Iron</keyword>
<feature type="signal peptide" evidence="5">
    <location>
        <begin position="1"/>
        <end position="25"/>
    </location>
</feature>
<dbReference type="InterPro" id="IPR036909">
    <property type="entry name" value="Cyt_c-like_dom_sf"/>
</dbReference>
<evidence type="ECO:0000313" key="8">
    <source>
        <dbReference type="Proteomes" id="UP001589867"/>
    </source>
</evidence>
<keyword evidence="1 4" id="KW-0349">Heme</keyword>
<dbReference type="Proteomes" id="UP001589867">
    <property type="component" value="Unassembled WGS sequence"/>
</dbReference>
<keyword evidence="8" id="KW-1185">Reference proteome</keyword>
<gene>
    <name evidence="7" type="ORF">ACFFIA_29070</name>
</gene>